<protein>
    <submittedName>
        <fullName evidence="1">Uncharacterized protein</fullName>
    </submittedName>
</protein>
<evidence type="ECO:0000313" key="2">
    <source>
        <dbReference type="Proteomes" id="UP000735302"/>
    </source>
</evidence>
<proteinExistence type="predicted"/>
<dbReference type="Proteomes" id="UP000735302">
    <property type="component" value="Unassembled WGS sequence"/>
</dbReference>
<keyword evidence="2" id="KW-1185">Reference proteome</keyword>
<organism evidence="1 2">
    <name type="scientific">Plakobranchus ocellatus</name>
    <dbReference type="NCBI Taxonomy" id="259542"/>
    <lineage>
        <taxon>Eukaryota</taxon>
        <taxon>Metazoa</taxon>
        <taxon>Spiralia</taxon>
        <taxon>Lophotrochozoa</taxon>
        <taxon>Mollusca</taxon>
        <taxon>Gastropoda</taxon>
        <taxon>Heterobranchia</taxon>
        <taxon>Euthyneura</taxon>
        <taxon>Panpulmonata</taxon>
        <taxon>Sacoglossa</taxon>
        <taxon>Placobranchoidea</taxon>
        <taxon>Plakobranchidae</taxon>
        <taxon>Plakobranchus</taxon>
    </lineage>
</organism>
<dbReference type="AlphaFoldDB" id="A0AAV3Z8Y4"/>
<sequence>MKQSTSWIEDCCRDQFEWSAMQSSKYFSLNLQISATLNQYLSPGNDKADGPVTLAGRDECNWFYNSQDCKHHNLLGTGHYCDGIRKTWIAKTYTKMLQLRQDLWLGL</sequence>
<evidence type="ECO:0000313" key="1">
    <source>
        <dbReference type="EMBL" id="GFN91202.1"/>
    </source>
</evidence>
<comment type="caution">
    <text evidence="1">The sequence shown here is derived from an EMBL/GenBank/DDBJ whole genome shotgun (WGS) entry which is preliminary data.</text>
</comment>
<dbReference type="EMBL" id="BLXT01002105">
    <property type="protein sequence ID" value="GFN91202.1"/>
    <property type="molecule type" value="Genomic_DNA"/>
</dbReference>
<gene>
    <name evidence="1" type="ORF">PoB_001770800</name>
</gene>
<reference evidence="1 2" key="1">
    <citation type="journal article" date="2021" name="Elife">
        <title>Chloroplast acquisition without the gene transfer in kleptoplastic sea slugs, Plakobranchus ocellatus.</title>
        <authorList>
            <person name="Maeda T."/>
            <person name="Takahashi S."/>
            <person name="Yoshida T."/>
            <person name="Shimamura S."/>
            <person name="Takaki Y."/>
            <person name="Nagai Y."/>
            <person name="Toyoda A."/>
            <person name="Suzuki Y."/>
            <person name="Arimoto A."/>
            <person name="Ishii H."/>
            <person name="Satoh N."/>
            <person name="Nishiyama T."/>
            <person name="Hasebe M."/>
            <person name="Maruyama T."/>
            <person name="Minagawa J."/>
            <person name="Obokata J."/>
            <person name="Shigenobu S."/>
        </authorList>
    </citation>
    <scope>NUCLEOTIDE SEQUENCE [LARGE SCALE GENOMIC DNA]</scope>
</reference>
<accession>A0AAV3Z8Y4</accession>
<name>A0AAV3Z8Y4_9GAST</name>